<gene>
    <name evidence="1" type="ORF">AMTR_s01505p00005160</name>
</gene>
<dbReference type="EMBL" id="KI395065">
    <property type="protein sequence ID" value="ERM98990.1"/>
    <property type="molecule type" value="Genomic_DNA"/>
</dbReference>
<dbReference type="Gramene" id="ERM98990">
    <property type="protein sequence ID" value="ERM98990"/>
    <property type="gene ID" value="AMTR_s01505p00005160"/>
</dbReference>
<name>W1NUP8_AMBTC</name>
<keyword evidence="2" id="KW-1185">Reference proteome</keyword>
<evidence type="ECO:0000313" key="2">
    <source>
        <dbReference type="Proteomes" id="UP000017836"/>
    </source>
</evidence>
<proteinExistence type="predicted"/>
<dbReference type="Proteomes" id="UP000017836">
    <property type="component" value="Unassembled WGS sequence"/>
</dbReference>
<dbReference type="HOGENOM" id="CLU_2378847_0_0_1"/>
<protein>
    <submittedName>
        <fullName evidence="1">Uncharacterized protein</fullName>
    </submittedName>
</protein>
<feature type="non-terminal residue" evidence="1">
    <location>
        <position position="1"/>
    </location>
</feature>
<dbReference type="AlphaFoldDB" id="W1NUP8"/>
<accession>W1NUP8</accession>
<reference evidence="2" key="1">
    <citation type="journal article" date="2013" name="Science">
        <title>The Amborella genome and the evolution of flowering plants.</title>
        <authorList>
            <consortium name="Amborella Genome Project"/>
        </authorList>
    </citation>
    <scope>NUCLEOTIDE SEQUENCE [LARGE SCALE GENOMIC DNA]</scope>
</reference>
<evidence type="ECO:0000313" key="1">
    <source>
        <dbReference type="EMBL" id="ERM98990.1"/>
    </source>
</evidence>
<organism evidence="1 2">
    <name type="scientific">Amborella trichopoda</name>
    <dbReference type="NCBI Taxonomy" id="13333"/>
    <lineage>
        <taxon>Eukaryota</taxon>
        <taxon>Viridiplantae</taxon>
        <taxon>Streptophyta</taxon>
        <taxon>Embryophyta</taxon>
        <taxon>Tracheophyta</taxon>
        <taxon>Spermatophyta</taxon>
        <taxon>Magnoliopsida</taxon>
        <taxon>Amborellales</taxon>
        <taxon>Amborellaceae</taxon>
        <taxon>Amborella</taxon>
    </lineage>
</organism>
<feature type="non-terminal residue" evidence="1">
    <location>
        <position position="95"/>
    </location>
</feature>
<sequence>KPNPRSHPRTISNQLVTSELTLAVKHSHVTRIIGRLLGVEHPVGHVLQSTSFQAKSTWTHPTKIQFKGLGPQTEPSTYMVDMGANLVELLAIIVA</sequence>